<evidence type="ECO:0000256" key="4">
    <source>
        <dbReference type="ARBA" id="ARBA00023125"/>
    </source>
</evidence>
<dbReference type="InterPro" id="IPR008490">
    <property type="entry name" value="Transposase_InsH_N"/>
</dbReference>
<protein>
    <submittedName>
        <fullName evidence="8">IS5 family transposase</fullName>
    </submittedName>
</protein>
<keyword evidence="4" id="KW-0238">DNA-binding</keyword>
<reference evidence="8 9" key="1">
    <citation type="submission" date="2020-12" db="EMBL/GenBank/DDBJ databases">
        <authorList>
            <person name="Shan Y."/>
        </authorList>
    </citation>
    <scope>NUCLEOTIDE SEQUENCE [LARGE SCALE GENOMIC DNA]</scope>
    <source>
        <strain evidence="9">csc3.9</strain>
    </source>
</reference>
<dbReference type="EMBL" id="CP066167">
    <property type="protein sequence ID" value="QQD18017.1"/>
    <property type="molecule type" value="Genomic_DNA"/>
</dbReference>
<dbReference type="AlphaFoldDB" id="A0A7T4R0H9"/>
<dbReference type="InterPro" id="IPR047959">
    <property type="entry name" value="Transpos_IS5"/>
</dbReference>
<keyword evidence="5" id="KW-0233">DNA recombination</keyword>
<dbReference type="NCBIfam" id="NF033581">
    <property type="entry name" value="transpos_IS5_4"/>
    <property type="match status" value="1"/>
</dbReference>
<comment type="function">
    <text evidence="1">Involved in the transposition of the insertion sequence IS5.</text>
</comment>
<organism evidence="8 9">
    <name type="scientific">Spongiibacter nanhainus</name>
    <dbReference type="NCBI Taxonomy" id="2794344"/>
    <lineage>
        <taxon>Bacteria</taxon>
        <taxon>Pseudomonadati</taxon>
        <taxon>Pseudomonadota</taxon>
        <taxon>Gammaproteobacteria</taxon>
        <taxon>Cellvibrionales</taxon>
        <taxon>Spongiibacteraceae</taxon>
        <taxon>Spongiibacter</taxon>
    </lineage>
</organism>
<dbReference type="Proteomes" id="UP000596063">
    <property type="component" value="Chromosome"/>
</dbReference>
<name>A0A7T4R0H9_9GAMM</name>
<evidence type="ECO:0000256" key="3">
    <source>
        <dbReference type="ARBA" id="ARBA00022578"/>
    </source>
</evidence>
<keyword evidence="9" id="KW-1185">Reference proteome</keyword>
<dbReference type="Pfam" id="PF05598">
    <property type="entry name" value="DUF772"/>
    <property type="match status" value="1"/>
</dbReference>
<evidence type="ECO:0000313" key="9">
    <source>
        <dbReference type="Proteomes" id="UP000596063"/>
    </source>
</evidence>
<evidence type="ECO:0000259" key="7">
    <source>
        <dbReference type="Pfam" id="PF05598"/>
    </source>
</evidence>
<comment type="similarity">
    <text evidence="2">Belongs to the transposase 11 family.</text>
</comment>
<dbReference type="PANTHER" id="PTHR35604:SF2">
    <property type="entry name" value="TRANSPOSASE INSH FOR INSERTION SEQUENCE ELEMENT IS5A-RELATED"/>
    <property type="match status" value="1"/>
</dbReference>
<dbReference type="GO" id="GO:0006313">
    <property type="term" value="P:DNA transposition"/>
    <property type="evidence" value="ECO:0007669"/>
    <property type="project" value="InterPro"/>
</dbReference>
<dbReference type="RefSeq" id="WP_198569515.1">
    <property type="nucleotide sequence ID" value="NZ_CP066167.1"/>
</dbReference>
<sequence>MKQNSLTDGFEKFRKRTRKERFLDDMESIIPWAELCEAIGPYYPNPQGAGRRPIGIERMLRIHFLQHWFNLSDPAAEEALYDSRAMRNFVGIDLGEEPVPDETTICKFRHLMEKHNLGGHLFHLVNEYLNENGIKITRGTIVDASIINAPSSTKNKEGKRDPDMHQTKKGNQWYFGMKAHIGVDSKTRLIHSVVATPANVHDSVVIGDLLHGEETRVWGDSAYTGKRDVITDHAPAARDFTNRKGSRYRKLTDEDRAKNRTKSRVRARVEHAFGVMKRQFGFTKVRYKGLEKNAHHLFVSCALVNLVMAKKSLLKLQQA</sequence>
<dbReference type="InterPro" id="IPR002559">
    <property type="entry name" value="Transposase_11"/>
</dbReference>
<dbReference type="KEGG" id="snan:I6N98_17005"/>
<evidence type="ECO:0000313" key="8">
    <source>
        <dbReference type="EMBL" id="QQD18017.1"/>
    </source>
</evidence>
<dbReference type="PANTHER" id="PTHR35604">
    <property type="entry name" value="TRANSPOSASE INSH FOR INSERTION SEQUENCE ELEMENT IS5A-RELATED"/>
    <property type="match status" value="1"/>
</dbReference>
<evidence type="ECO:0000256" key="5">
    <source>
        <dbReference type="ARBA" id="ARBA00023172"/>
    </source>
</evidence>
<keyword evidence="3" id="KW-0815">Transposition</keyword>
<dbReference type="GO" id="GO:0003677">
    <property type="term" value="F:DNA binding"/>
    <property type="evidence" value="ECO:0007669"/>
    <property type="project" value="UniProtKB-KW"/>
</dbReference>
<proteinExistence type="inferred from homology"/>
<evidence type="ECO:0000256" key="2">
    <source>
        <dbReference type="ARBA" id="ARBA00010075"/>
    </source>
</evidence>
<feature type="domain" description="Transposase IS4-like" evidence="6">
    <location>
        <begin position="138"/>
        <end position="306"/>
    </location>
</feature>
<evidence type="ECO:0000256" key="1">
    <source>
        <dbReference type="ARBA" id="ARBA00003544"/>
    </source>
</evidence>
<gene>
    <name evidence="8" type="ORF">I6N98_17005</name>
</gene>
<dbReference type="Pfam" id="PF01609">
    <property type="entry name" value="DDE_Tnp_1"/>
    <property type="match status" value="1"/>
</dbReference>
<accession>A0A7T4R0H9</accession>
<evidence type="ECO:0000259" key="6">
    <source>
        <dbReference type="Pfam" id="PF01609"/>
    </source>
</evidence>
<feature type="domain" description="Transposase InsH N-terminal" evidence="7">
    <location>
        <begin position="13"/>
        <end position="110"/>
    </location>
</feature>
<dbReference type="GO" id="GO:0004803">
    <property type="term" value="F:transposase activity"/>
    <property type="evidence" value="ECO:0007669"/>
    <property type="project" value="InterPro"/>
</dbReference>